<keyword evidence="3" id="KW-1185">Reference proteome</keyword>
<proteinExistence type="predicted"/>
<evidence type="ECO:0000256" key="1">
    <source>
        <dbReference type="SAM" id="Phobius"/>
    </source>
</evidence>
<name>A0A085A4L3_9ENTR</name>
<dbReference type="eggNOG" id="ENOG5033BEH">
    <property type="taxonomic scope" value="Bacteria"/>
</dbReference>
<protein>
    <submittedName>
        <fullName evidence="2">Uncharacterized protein</fullName>
    </submittedName>
</protein>
<accession>A0A085A4L3</accession>
<dbReference type="AlphaFoldDB" id="A0A085A4L3"/>
<feature type="transmembrane region" description="Helical" evidence="1">
    <location>
        <begin position="28"/>
        <end position="48"/>
    </location>
</feature>
<evidence type="ECO:0000313" key="2">
    <source>
        <dbReference type="EMBL" id="KFC05158.1"/>
    </source>
</evidence>
<organism evidence="2 3">
    <name type="scientific">Trabulsiella guamensis ATCC 49490</name>
    <dbReference type="NCBI Taxonomy" id="1005994"/>
    <lineage>
        <taxon>Bacteria</taxon>
        <taxon>Pseudomonadati</taxon>
        <taxon>Pseudomonadota</taxon>
        <taxon>Gammaproteobacteria</taxon>
        <taxon>Enterobacterales</taxon>
        <taxon>Enterobacteriaceae</taxon>
        <taxon>Trabulsiella</taxon>
    </lineage>
</organism>
<reference evidence="3" key="1">
    <citation type="submission" date="2014-05" db="EMBL/GenBank/DDBJ databases">
        <title>ATOL: Assembling a taxonomically balanced genome-scale reconstruction of the evolutionary history of the Enterobacteriaceae.</title>
        <authorList>
            <person name="Plunkett G. III"/>
            <person name="Neeno-Eckwall E.C."/>
            <person name="Glasner J.D."/>
            <person name="Perna N.T."/>
        </authorList>
    </citation>
    <scope>NUCLEOTIDE SEQUENCE [LARGE SCALE GENOMIC DNA]</scope>
    <source>
        <strain evidence="3">ATCC 49490</strain>
    </source>
</reference>
<gene>
    <name evidence="2" type="ORF">GTGU_03026</name>
</gene>
<keyword evidence="1" id="KW-1133">Transmembrane helix</keyword>
<comment type="caution">
    <text evidence="2">The sequence shown here is derived from an EMBL/GenBank/DDBJ whole genome shotgun (WGS) entry which is preliminary data.</text>
</comment>
<evidence type="ECO:0000313" key="3">
    <source>
        <dbReference type="Proteomes" id="UP000028630"/>
    </source>
</evidence>
<dbReference type="EMBL" id="JMTB01000092">
    <property type="protein sequence ID" value="KFC05158.1"/>
    <property type="molecule type" value="Genomic_DNA"/>
</dbReference>
<sequence length="140" mass="16040">MNFYLNLNKVPQEFAMQLAPPVKWGRRVAVFCLWVIWFVSFYIGGNYARSIWFHYVKPVKTEVVEQPVVPDAALSSQKYVFRKNPLPAPEIVNEADDNIPEAEQEIPATEYTDEESDDGNAVPVDDDLRQRVREALGNIP</sequence>
<keyword evidence="1" id="KW-0812">Transmembrane</keyword>
<dbReference type="Proteomes" id="UP000028630">
    <property type="component" value="Unassembled WGS sequence"/>
</dbReference>
<keyword evidence="1" id="KW-0472">Membrane</keyword>